<keyword evidence="4 6" id="KW-1133">Transmembrane helix</keyword>
<evidence type="ECO:0000313" key="7">
    <source>
        <dbReference type="EMBL" id="SHJ53616.1"/>
    </source>
</evidence>
<organism evidence="7 8">
    <name type="scientific">Paramaledivibacter caminithermalis (strain DSM 15212 / CIP 107654 / DViRD3)</name>
    <name type="common">Clostridium caminithermale</name>
    <dbReference type="NCBI Taxonomy" id="1121301"/>
    <lineage>
        <taxon>Bacteria</taxon>
        <taxon>Bacillati</taxon>
        <taxon>Bacillota</taxon>
        <taxon>Clostridia</taxon>
        <taxon>Peptostreptococcales</taxon>
        <taxon>Caminicellaceae</taxon>
        <taxon>Paramaledivibacter</taxon>
    </lineage>
</organism>
<dbReference type="PANTHER" id="PTHR12608:SF1">
    <property type="entry name" value="TRANSMEMBRANE PROTEIN 165"/>
    <property type="match status" value="1"/>
</dbReference>
<dbReference type="Pfam" id="PF01169">
    <property type="entry name" value="GDT1"/>
    <property type="match status" value="2"/>
</dbReference>
<reference evidence="7 8" key="1">
    <citation type="submission" date="2016-11" db="EMBL/GenBank/DDBJ databases">
        <authorList>
            <person name="Jaros S."/>
            <person name="Januszkiewicz K."/>
            <person name="Wedrychowicz H."/>
        </authorList>
    </citation>
    <scope>NUCLEOTIDE SEQUENCE [LARGE SCALE GENOMIC DNA]</scope>
    <source>
        <strain evidence="7 8">DSM 15212</strain>
    </source>
</reference>
<dbReference type="EMBL" id="FRAG01000002">
    <property type="protein sequence ID" value="SHJ53616.1"/>
    <property type="molecule type" value="Genomic_DNA"/>
</dbReference>
<dbReference type="OrthoDB" id="9801356at2"/>
<feature type="transmembrane region" description="Helical" evidence="6">
    <location>
        <begin position="37"/>
        <end position="60"/>
    </location>
</feature>
<dbReference type="InterPro" id="IPR001727">
    <property type="entry name" value="GDT1-like"/>
</dbReference>
<dbReference type="RefSeq" id="WP_073146565.1">
    <property type="nucleotide sequence ID" value="NZ_FRAG01000002.1"/>
</dbReference>
<feature type="transmembrane region" description="Helical" evidence="6">
    <location>
        <begin position="166"/>
        <end position="186"/>
    </location>
</feature>
<accession>A0A1M6K3W2</accession>
<evidence type="ECO:0000256" key="1">
    <source>
        <dbReference type="ARBA" id="ARBA00004141"/>
    </source>
</evidence>
<evidence type="ECO:0000256" key="2">
    <source>
        <dbReference type="ARBA" id="ARBA00009190"/>
    </source>
</evidence>
<evidence type="ECO:0000256" key="3">
    <source>
        <dbReference type="ARBA" id="ARBA00022692"/>
    </source>
</evidence>
<proteinExistence type="inferred from homology"/>
<comment type="subcellular location">
    <subcellularLocation>
        <location evidence="1 6">Membrane</location>
        <topology evidence="1 6">Multi-pass membrane protein</topology>
    </subcellularLocation>
</comment>
<keyword evidence="8" id="KW-1185">Reference proteome</keyword>
<name>A0A1M6K3W2_PARC5</name>
<keyword evidence="3 6" id="KW-0812">Transmembrane</keyword>
<feature type="transmembrane region" description="Helical" evidence="6">
    <location>
        <begin position="67"/>
        <end position="84"/>
    </location>
</feature>
<dbReference type="AlphaFoldDB" id="A0A1M6K3W2"/>
<dbReference type="Proteomes" id="UP000184465">
    <property type="component" value="Unassembled WGS sequence"/>
</dbReference>
<dbReference type="PANTHER" id="PTHR12608">
    <property type="entry name" value="TRANSMEMBRANE PROTEIN HTP-1 RELATED"/>
    <property type="match status" value="1"/>
</dbReference>
<sequence length="378" mass="42408">MIKESLQSLFLIFMAEMGDKTQILALAFATQFGVKEVLLGVFIGSLLNHGLAVIVGTYLSSVIPIDIIQIIAGLSFLGFALWTLKDDDSDEEEETSNKFGPILTVAIAFFIGELGDKTQLTAITLSVDAINPLFVLMGTVTGMILTSGVGIFVGSRIGNKIPEFTIKILSASIFMFFGLAKLYTAIPKNYLTSWNIIIFLIVLGFIVYLLIRPMIKNKRMGKSTALQEAALTLYNYAQEMKERVDNICLGEDICIKCKGEKCIVGYIKNIINRIDRDDNYLPVDVIDDFSDSLNKGFNEDKVVQGLAIILISLESKIIEKENHRIAINNIRRLLERILFGKEFTYNSKESYFQMLRDNNQRLEKKIFNCVMELESGKL</sequence>
<protein>
    <recommendedName>
        <fullName evidence="6">GDT1 family protein</fullName>
    </recommendedName>
</protein>
<comment type="similarity">
    <text evidence="2 6">Belongs to the GDT1 family.</text>
</comment>
<evidence type="ECO:0000256" key="4">
    <source>
        <dbReference type="ARBA" id="ARBA00022989"/>
    </source>
</evidence>
<dbReference type="GO" id="GO:0016020">
    <property type="term" value="C:membrane"/>
    <property type="evidence" value="ECO:0007669"/>
    <property type="project" value="UniProtKB-SubCell"/>
</dbReference>
<dbReference type="STRING" id="1121301.SAMN02745912_00248"/>
<keyword evidence="5 6" id="KW-0472">Membrane</keyword>
<dbReference type="GO" id="GO:0046873">
    <property type="term" value="F:metal ion transmembrane transporter activity"/>
    <property type="evidence" value="ECO:0007669"/>
    <property type="project" value="InterPro"/>
</dbReference>
<feature type="transmembrane region" description="Helical" evidence="6">
    <location>
        <begin position="192"/>
        <end position="211"/>
    </location>
</feature>
<evidence type="ECO:0000256" key="5">
    <source>
        <dbReference type="ARBA" id="ARBA00023136"/>
    </source>
</evidence>
<feature type="transmembrane region" description="Helical" evidence="6">
    <location>
        <begin position="133"/>
        <end position="154"/>
    </location>
</feature>
<evidence type="ECO:0000256" key="6">
    <source>
        <dbReference type="RuleBase" id="RU365102"/>
    </source>
</evidence>
<gene>
    <name evidence="7" type="ORF">SAMN02745912_00248</name>
</gene>
<evidence type="ECO:0000313" key="8">
    <source>
        <dbReference type="Proteomes" id="UP000184465"/>
    </source>
</evidence>